<proteinExistence type="predicted"/>
<dbReference type="EMBL" id="CP016282">
    <property type="protein sequence ID" value="ANP72385.1"/>
    <property type="molecule type" value="Genomic_DNA"/>
</dbReference>
<dbReference type="GO" id="GO:0016740">
    <property type="term" value="F:transferase activity"/>
    <property type="evidence" value="ECO:0007669"/>
    <property type="project" value="UniProtKB-KW"/>
</dbReference>
<evidence type="ECO:0000256" key="9">
    <source>
        <dbReference type="ARBA" id="ARBA00031306"/>
    </source>
</evidence>
<dbReference type="InterPro" id="IPR024932">
    <property type="entry name" value="ApbE"/>
</dbReference>
<dbReference type="PANTHER" id="PTHR30040">
    <property type="entry name" value="THIAMINE BIOSYNTHESIS LIPOPROTEIN APBE"/>
    <property type="match status" value="1"/>
</dbReference>
<evidence type="ECO:0000256" key="8">
    <source>
        <dbReference type="ARBA" id="ARBA00022842"/>
    </source>
</evidence>
<keyword evidence="5" id="KW-0808">Transferase</keyword>
<organism evidence="11 12">
    <name type="scientific">Cryobacterium arcticum</name>
    <dbReference type="NCBI Taxonomy" id="670052"/>
    <lineage>
        <taxon>Bacteria</taxon>
        <taxon>Bacillati</taxon>
        <taxon>Actinomycetota</taxon>
        <taxon>Actinomycetes</taxon>
        <taxon>Micrococcales</taxon>
        <taxon>Microbacteriaceae</taxon>
        <taxon>Cryobacterium</taxon>
    </lineage>
</organism>
<reference evidence="11 12" key="1">
    <citation type="submission" date="2016-06" db="EMBL/GenBank/DDBJ databases">
        <title>Genome sequencing of Cryobacterium arcticum PAMC 27867.</title>
        <authorList>
            <person name="Lee J."/>
            <person name="Kim O.-S."/>
        </authorList>
    </citation>
    <scope>NUCLEOTIDE SEQUENCE [LARGE SCALE GENOMIC DNA]</scope>
    <source>
        <strain evidence="11 12">PAMC 27867</strain>
    </source>
</reference>
<accession>A0A1B1BIG5</accession>
<dbReference type="Pfam" id="PF02424">
    <property type="entry name" value="ApbE"/>
    <property type="match status" value="2"/>
</dbReference>
<dbReference type="PATRIC" id="fig|670052.7.peg.1483"/>
<dbReference type="Gene3D" id="3.10.520.10">
    <property type="entry name" value="ApbE-like domains"/>
    <property type="match status" value="2"/>
</dbReference>
<dbReference type="Proteomes" id="UP000092582">
    <property type="component" value="Chromosome 1"/>
</dbReference>
<keyword evidence="8" id="KW-0460">Magnesium</keyword>
<evidence type="ECO:0000256" key="6">
    <source>
        <dbReference type="ARBA" id="ARBA00022723"/>
    </source>
</evidence>
<keyword evidence="4" id="KW-0285">Flavoprotein</keyword>
<dbReference type="GO" id="GO:0046872">
    <property type="term" value="F:metal ion binding"/>
    <property type="evidence" value="ECO:0007669"/>
    <property type="project" value="UniProtKB-KW"/>
</dbReference>
<evidence type="ECO:0000256" key="4">
    <source>
        <dbReference type="ARBA" id="ARBA00022630"/>
    </source>
</evidence>
<dbReference type="PANTHER" id="PTHR30040:SF2">
    <property type="entry name" value="FAD:PROTEIN FMN TRANSFERASE"/>
    <property type="match status" value="1"/>
</dbReference>
<evidence type="ECO:0000256" key="1">
    <source>
        <dbReference type="ARBA" id="ARBA00001946"/>
    </source>
</evidence>
<dbReference type="STRING" id="670052.PA27867_1428"/>
<gene>
    <name evidence="11" type="ORF">PA27867_1428</name>
</gene>
<dbReference type="SUPFAM" id="SSF143631">
    <property type="entry name" value="ApbE-like"/>
    <property type="match status" value="1"/>
</dbReference>
<keyword evidence="6" id="KW-0479">Metal-binding</keyword>
<keyword evidence="7" id="KW-0274">FAD</keyword>
<evidence type="ECO:0000313" key="12">
    <source>
        <dbReference type="Proteomes" id="UP000092582"/>
    </source>
</evidence>
<dbReference type="EC" id="2.7.1.180" evidence="2"/>
<sequence>MSTVVFPTMGTMASLRFRDAPPAPDRSGGDVLQAVRDNFEELEQRFSLYRADSEISRINDGSERLTRASAPMLAAYELALRWRDDTAGVFTPHRPDGLLDLSGVVKALAIEDAGRLLHEAGVRDWLVTVGGDTLSDGQEAEANLPDGTPGAGTAGLWTAGIVDPLDRSALLCVVPFTGGWRAIATSGTSERGEHIWRRPESGDLVQVSVLAAGIVTADVLATAILAGGSETLNLVTERWDIDVLTVDASGGLAMTPRLRERYLSPAR</sequence>
<evidence type="ECO:0000256" key="3">
    <source>
        <dbReference type="ARBA" id="ARBA00016337"/>
    </source>
</evidence>
<name>A0A1B1BIG5_9MICO</name>
<evidence type="ECO:0000256" key="5">
    <source>
        <dbReference type="ARBA" id="ARBA00022679"/>
    </source>
</evidence>
<evidence type="ECO:0000256" key="7">
    <source>
        <dbReference type="ARBA" id="ARBA00022827"/>
    </source>
</evidence>
<keyword evidence="11" id="KW-0449">Lipoprotein</keyword>
<dbReference type="KEGG" id="cart:PA27867_1428"/>
<comment type="catalytic activity">
    <reaction evidence="10">
        <text>L-threonyl-[protein] + FAD = FMN-L-threonyl-[protein] + AMP + H(+)</text>
        <dbReference type="Rhea" id="RHEA:36847"/>
        <dbReference type="Rhea" id="RHEA-COMP:11060"/>
        <dbReference type="Rhea" id="RHEA-COMP:11061"/>
        <dbReference type="ChEBI" id="CHEBI:15378"/>
        <dbReference type="ChEBI" id="CHEBI:30013"/>
        <dbReference type="ChEBI" id="CHEBI:57692"/>
        <dbReference type="ChEBI" id="CHEBI:74257"/>
        <dbReference type="ChEBI" id="CHEBI:456215"/>
        <dbReference type="EC" id="2.7.1.180"/>
    </reaction>
</comment>
<comment type="cofactor">
    <cofactor evidence="1">
        <name>Mg(2+)</name>
        <dbReference type="ChEBI" id="CHEBI:18420"/>
    </cofactor>
</comment>
<evidence type="ECO:0000313" key="11">
    <source>
        <dbReference type="EMBL" id="ANP72385.1"/>
    </source>
</evidence>
<dbReference type="InterPro" id="IPR003374">
    <property type="entry name" value="ApbE-like_sf"/>
</dbReference>
<dbReference type="AlphaFoldDB" id="A0A1B1BIG5"/>
<protein>
    <recommendedName>
        <fullName evidence="3">FAD:protein FMN transferase</fullName>
        <ecNumber evidence="2">2.7.1.180</ecNumber>
    </recommendedName>
    <alternativeName>
        <fullName evidence="9">Flavin transferase</fullName>
    </alternativeName>
</protein>
<evidence type="ECO:0000256" key="2">
    <source>
        <dbReference type="ARBA" id="ARBA00011955"/>
    </source>
</evidence>
<evidence type="ECO:0000256" key="10">
    <source>
        <dbReference type="ARBA" id="ARBA00048540"/>
    </source>
</evidence>
<keyword evidence="12" id="KW-1185">Reference proteome</keyword>